<sequence>MTIVLTKYMKLARKTEKTWRNYSKNPKRVAIELKRRKEELERLDEGELLPHEETSRHYLLAGLAGLIHAADTINEPALNLAILNLNRARFALEAGGERYGG</sequence>
<proteinExistence type="predicted"/>
<gene>
    <name evidence="1" type="ORF">ACFQIC_19355</name>
</gene>
<accession>A0ABW2EP31</accession>
<comment type="caution">
    <text evidence="1">The sequence shown here is derived from an EMBL/GenBank/DDBJ whole genome shotgun (WGS) entry which is preliminary data.</text>
</comment>
<protein>
    <submittedName>
        <fullName evidence="1">Uncharacterized protein</fullName>
    </submittedName>
</protein>
<evidence type="ECO:0000313" key="2">
    <source>
        <dbReference type="Proteomes" id="UP001596410"/>
    </source>
</evidence>
<dbReference type="Proteomes" id="UP001596410">
    <property type="component" value="Unassembled WGS sequence"/>
</dbReference>
<evidence type="ECO:0000313" key="1">
    <source>
        <dbReference type="EMBL" id="MFC7063958.1"/>
    </source>
</evidence>
<name>A0ABW2EP31_9BACI</name>
<organism evidence="1 2">
    <name type="scientific">Halobacillus seohaensis</name>
    <dbReference type="NCBI Taxonomy" id="447421"/>
    <lineage>
        <taxon>Bacteria</taxon>
        <taxon>Bacillati</taxon>
        <taxon>Bacillota</taxon>
        <taxon>Bacilli</taxon>
        <taxon>Bacillales</taxon>
        <taxon>Bacillaceae</taxon>
        <taxon>Halobacillus</taxon>
    </lineage>
</organism>
<keyword evidence="2" id="KW-1185">Reference proteome</keyword>
<reference evidence="2" key="1">
    <citation type="journal article" date="2019" name="Int. J. Syst. Evol. Microbiol.">
        <title>The Global Catalogue of Microorganisms (GCM) 10K type strain sequencing project: providing services to taxonomists for standard genome sequencing and annotation.</title>
        <authorList>
            <consortium name="The Broad Institute Genomics Platform"/>
            <consortium name="The Broad Institute Genome Sequencing Center for Infectious Disease"/>
            <person name="Wu L."/>
            <person name="Ma J."/>
        </authorList>
    </citation>
    <scope>NUCLEOTIDE SEQUENCE [LARGE SCALE GENOMIC DNA]</scope>
    <source>
        <strain evidence="2">CGMCC 4.1621</strain>
    </source>
</reference>
<dbReference type="EMBL" id="JBHSZV010000062">
    <property type="protein sequence ID" value="MFC7063958.1"/>
    <property type="molecule type" value="Genomic_DNA"/>
</dbReference>